<dbReference type="InterPro" id="IPR041500">
    <property type="entry name" value="RecC_C"/>
</dbReference>
<dbReference type="InterPro" id="IPR027417">
    <property type="entry name" value="P-loop_NTPase"/>
</dbReference>
<dbReference type="GO" id="GO:0000724">
    <property type="term" value="P:double-strand break repair via homologous recombination"/>
    <property type="evidence" value="ECO:0007669"/>
    <property type="project" value="UniProtKB-UniRule"/>
</dbReference>
<dbReference type="InterPro" id="IPR011335">
    <property type="entry name" value="Restrct_endonuc-II-like"/>
</dbReference>
<keyword evidence="3 10" id="KW-0227">DNA damage</keyword>
<keyword evidence="5 10" id="KW-0347">Helicase</keyword>
<evidence type="ECO:0000256" key="6">
    <source>
        <dbReference type="ARBA" id="ARBA00022839"/>
    </source>
</evidence>
<dbReference type="PANTHER" id="PTHR30591">
    <property type="entry name" value="RECBCD ENZYME SUBUNIT RECC"/>
    <property type="match status" value="1"/>
</dbReference>
<evidence type="ECO:0000256" key="7">
    <source>
        <dbReference type="ARBA" id="ARBA00022840"/>
    </source>
</evidence>
<evidence type="ECO:0000256" key="9">
    <source>
        <dbReference type="ARBA" id="ARBA00023204"/>
    </source>
</evidence>
<dbReference type="Proteomes" id="UP000028782">
    <property type="component" value="Chromosome"/>
</dbReference>
<proteinExistence type="inferred from homology"/>
<accession>A0A076PIM4</accession>
<keyword evidence="8 10" id="KW-0238">DNA-binding</keyword>
<dbReference type="Pfam" id="PF17946">
    <property type="entry name" value="RecC_C"/>
    <property type="match status" value="1"/>
</dbReference>
<keyword evidence="7 10" id="KW-0067">ATP-binding</keyword>
<evidence type="ECO:0000256" key="3">
    <source>
        <dbReference type="ARBA" id="ARBA00022763"/>
    </source>
</evidence>
<name>A0A076PIM4_COMTE</name>
<dbReference type="HOGENOM" id="CLU_007513_1_0_4"/>
<dbReference type="PIRSF" id="PIRSF000980">
    <property type="entry name" value="RecC"/>
    <property type="match status" value="1"/>
</dbReference>
<evidence type="ECO:0000256" key="10">
    <source>
        <dbReference type="HAMAP-Rule" id="MF_01486"/>
    </source>
</evidence>
<comment type="miscellaneous">
    <text evidence="10">In the RecBCD complex, RecB has a slow 3'-5' helicase, an exonuclease activity and loads RecA onto ssDNA, RecD has a fast 5'-3' helicase activity, while RecC stimulates the ATPase and processivity of the RecB helicase and contributes to recognition of the Chi site.</text>
</comment>
<comment type="function">
    <text evidence="10">A helicase/nuclease that prepares dsDNA breaks (DSB) for recombinational DNA repair. Binds to DSBs and unwinds DNA via a highly rapid and processive ATP-dependent bidirectional helicase activity. Unwinds dsDNA until it encounters a Chi (crossover hotspot instigator) sequence from the 3' direction. Cuts ssDNA a few nucleotides 3' to the Chi site. The properties and activities of the enzyme are changed at Chi. The Chi-altered holoenzyme produces a long 3'-ssDNA overhang and facilitates RecA-binding to the ssDNA for homologous DNA recombination and repair. Holoenzyme degrades any linearized DNA that is unable to undergo homologous recombination. In the holoenzyme this subunit recognizes the wild-type Chi sequence, and when added to isolated RecB increases its ATP-dependent helicase processivity.</text>
</comment>
<dbReference type="GO" id="GO:0003678">
    <property type="term" value="F:DNA helicase activity"/>
    <property type="evidence" value="ECO:0007669"/>
    <property type="project" value="UniProtKB-UniRule"/>
</dbReference>
<keyword evidence="6 10" id="KW-0269">Exonuclease</keyword>
<comment type="subunit">
    <text evidence="10">Heterotrimer of RecB, RecC and RecD. All subunits contribute to DNA-binding.</text>
</comment>
<dbReference type="InterPro" id="IPR013986">
    <property type="entry name" value="DExx_box_DNA_helicase_dom_sf"/>
</dbReference>
<comment type="similarity">
    <text evidence="10">Belongs to the RecC family.</text>
</comment>
<dbReference type="GO" id="GO:0003677">
    <property type="term" value="F:DNA binding"/>
    <property type="evidence" value="ECO:0007669"/>
    <property type="project" value="UniProtKB-UniRule"/>
</dbReference>
<reference evidence="12 13" key="1">
    <citation type="journal article" date="2014" name="Genome Announc.">
        <title>Complete Genome Sequence of Polychlorinated Biphenyl Degrader Comamonas testosteroni TK102 (NBRC 109938).</title>
        <authorList>
            <person name="Fukuda K."/>
            <person name="Hosoyama A."/>
            <person name="Tsuchikane K."/>
            <person name="Ohji S."/>
            <person name="Yamazoe A."/>
            <person name="Fujita N."/>
            <person name="Shintani M."/>
            <person name="Kimbara K."/>
        </authorList>
    </citation>
    <scope>NUCLEOTIDE SEQUENCE [LARGE SCALE GENOMIC DNA]</scope>
    <source>
        <strain evidence="12">TK102</strain>
    </source>
</reference>
<organism evidence="12 13">
    <name type="scientific">Comamonas testosteroni TK102</name>
    <dbReference type="NCBI Taxonomy" id="1392005"/>
    <lineage>
        <taxon>Bacteria</taxon>
        <taxon>Pseudomonadati</taxon>
        <taxon>Pseudomonadota</taxon>
        <taxon>Betaproteobacteria</taxon>
        <taxon>Burkholderiales</taxon>
        <taxon>Comamonadaceae</taxon>
        <taxon>Comamonas</taxon>
    </lineage>
</organism>
<dbReference type="EMBL" id="CP006704">
    <property type="protein sequence ID" value="AIJ44566.1"/>
    <property type="molecule type" value="Genomic_DNA"/>
</dbReference>
<evidence type="ECO:0000259" key="11">
    <source>
        <dbReference type="Pfam" id="PF17946"/>
    </source>
</evidence>
<dbReference type="Pfam" id="PF04257">
    <property type="entry name" value="Exonuc_V_gamma"/>
    <property type="match status" value="1"/>
</dbReference>
<feature type="domain" description="RecC C-terminal" evidence="11">
    <location>
        <begin position="867"/>
        <end position="1111"/>
    </location>
</feature>
<dbReference type="GO" id="GO:0009338">
    <property type="term" value="C:exodeoxyribonuclease V complex"/>
    <property type="evidence" value="ECO:0007669"/>
    <property type="project" value="InterPro"/>
</dbReference>
<keyword evidence="9 10" id="KW-0234">DNA repair</keyword>
<dbReference type="InterPro" id="IPR006697">
    <property type="entry name" value="RecC"/>
</dbReference>
<evidence type="ECO:0000256" key="4">
    <source>
        <dbReference type="ARBA" id="ARBA00022801"/>
    </source>
</evidence>
<evidence type="ECO:0000256" key="1">
    <source>
        <dbReference type="ARBA" id="ARBA00022722"/>
    </source>
</evidence>
<dbReference type="SUPFAM" id="SSF52540">
    <property type="entry name" value="P-loop containing nucleoside triphosphate hydrolases"/>
    <property type="match status" value="2"/>
</dbReference>
<dbReference type="GO" id="GO:0008854">
    <property type="term" value="F:exodeoxyribonuclease V activity"/>
    <property type="evidence" value="ECO:0007669"/>
    <property type="project" value="InterPro"/>
</dbReference>
<dbReference type="Gene3D" id="1.10.10.990">
    <property type="match status" value="1"/>
</dbReference>
<dbReference type="HAMAP" id="MF_01486">
    <property type="entry name" value="RecC"/>
    <property type="match status" value="1"/>
</dbReference>
<evidence type="ECO:0000256" key="5">
    <source>
        <dbReference type="ARBA" id="ARBA00022806"/>
    </source>
</evidence>
<gene>
    <name evidence="10" type="primary">recC</name>
    <name evidence="12" type="ORF">O987_01885</name>
</gene>
<evidence type="ECO:0000313" key="12">
    <source>
        <dbReference type="EMBL" id="AIJ44566.1"/>
    </source>
</evidence>
<keyword evidence="2 10" id="KW-0547">Nucleotide-binding</keyword>
<dbReference type="PANTHER" id="PTHR30591:SF1">
    <property type="entry name" value="RECBCD ENZYME SUBUNIT RECC"/>
    <property type="match status" value="1"/>
</dbReference>
<dbReference type="Gene3D" id="1.10.10.160">
    <property type="match status" value="1"/>
</dbReference>
<dbReference type="RefSeq" id="WP_043370633.1">
    <property type="nucleotide sequence ID" value="NZ_CP006704.1"/>
</dbReference>
<dbReference type="SUPFAM" id="SSF52980">
    <property type="entry name" value="Restriction endonuclease-like"/>
    <property type="match status" value="1"/>
</dbReference>
<evidence type="ECO:0000256" key="8">
    <source>
        <dbReference type="ARBA" id="ARBA00023125"/>
    </source>
</evidence>
<dbReference type="AlphaFoldDB" id="A0A076PIM4"/>
<evidence type="ECO:0000256" key="2">
    <source>
        <dbReference type="ARBA" id="ARBA00022741"/>
    </source>
</evidence>
<dbReference type="Gene3D" id="3.40.50.10930">
    <property type="match status" value="1"/>
</dbReference>
<keyword evidence="4 10" id="KW-0378">Hydrolase</keyword>
<dbReference type="Gene3D" id="3.40.50.300">
    <property type="entry name" value="P-loop containing nucleotide triphosphate hydrolases"/>
    <property type="match status" value="2"/>
</dbReference>
<evidence type="ECO:0000313" key="13">
    <source>
        <dbReference type="Proteomes" id="UP000028782"/>
    </source>
</evidence>
<sequence length="1195" mass="132695">MTAEQQPRASQPAANWQPGLIAIHGNQTEALADTVLAWLAAHPLQALEPEIVLVQSNGMAEWFKMRMAEQQGVCAAAQVELPARFVWRSYRQILGRHEVPRESPLDKTPMIWRLMRLLPQCLGEPAFAPIASFLRPAEPQRLLQLAEKLADLFDQYQIYRADWLAAWEQGEDVLRTAGRPDAPVPEGQLWQPQLWRKVLAELDEQERAATRPALLARILGALQSGQPPVTPLARRVVVFGMSQMPLSLMQFLSGIAQHSQVLIAVPNPCRFHWADAIDGRELLRQQRRRHADKGGKDLAQIPLAAMHAHAHPLLAAWGRQSRDYVRQLDAFDTTGDTAVQWGWPRVDVYDEADASELIDAPLLTQVQQRIRDLVPMSEHPAVEIAAADQSIVFHKAHGLVRELEVLHDQLLQWLAEPVAAGRAALAPREVVVMLPSIEEAAPAIRAVFGQYGRHDARHIPFDIADVGARASSPLVTALQWLLKLPQQRCRLSELCDLLDVPAVAARVGLAADDLPQLTHWMVGAGIRWGLNHAQRAQLGLAACGDPNSAWFGLRRMLLGYASGPALEAAFDEAQAFAGMEPYDEVGGLTAELAGSLASLLGRMLQWWQTAATTAAAEVWAQRFRSLMDDFFVAQGDEDQALCAALDTALVGWQAACEQAGFDALIPLEVAQEAWLQALSEPALNQRFRAGGVTFCTLMPMRAIPFEVVCLLGMNDGDYPRRATRVDFDLMALPGHQRPGDRARRDDDRQLMLDALLSARSKLYISWAGRHVRDNSEQPPSVLVSQLRDYLRQGWQGEGSSGLCASERGDLLLAQRTRQHPLQPFSRRYFEQASGLSTFAREWYGAHEQRAAQALPVVAAFEPDPEVPLTLARLTEFLRHPARSFLRNRLQVRFEQDEELLEDDELFSVDGLTAYGLIQQLQQGVRTQLAHDAALDVGLQVQRQVQRLGRAGVLPLAGLGRREAEALQAQATPSLLAWQQQMRQWPHAAPRERLLLHSGAVTLDDWMDGLQEREEPSSDAGYSRCWFALEPRTLLNKKGELQAHKLLPIYVRSLALSSTGTDTLMGVIARDTLVWVQPLEPEVATQRLQALMQLWLAGQNEPLPLPLKAAIAAGLDDLSAAAQAYEGGYMLGGECEDPSWARCYPDWEALTADLRFHALAKQVYGPLHDWLAAQVQIEGLPLMQRADQDEQPGEPA</sequence>
<dbReference type="NCBIfam" id="TIGR01450">
    <property type="entry name" value="recC"/>
    <property type="match status" value="1"/>
</dbReference>
<keyword evidence="1 10" id="KW-0540">Nuclease</keyword>
<protein>
    <recommendedName>
        <fullName evidence="10">RecBCD enzyme subunit RecC</fullName>
    </recommendedName>
    <alternativeName>
        <fullName evidence="10">Exonuclease V subunit RecC</fullName>
        <shortName evidence="10">ExoV subunit RecC</shortName>
    </alternativeName>
    <alternativeName>
        <fullName evidence="10">Helicase/nuclease RecBCD subunit RecC</fullName>
    </alternativeName>
</protein>
<dbReference type="GO" id="GO:0005524">
    <property type="term" value="F:ATP binding"/>
    <property type="evidence" value="ECO:0007669"/>
    <property type="project" value="UniProtKB-UniRule"/>
</dbReference>
<dbReference type="KEGG" id="ctes:O987_01885"/>